<reference evidence="1 2" key="1">
    <citation type="submission" date="2020-08" db="EMBL/GenBank/DDBJ databases">
        <title>Genomic Encyclopedia of Type Strains, Phase IV (KMG-V): Genome sequencing to study the core and pangenomes of soil and plant-associated prokaryotes.</title>
        <authorList>
            <person name="Whitman W."/>
        </authorList>
    </citation>
    <scope>NUCLEOTIDE SEQUENCE [LARGE SCALE GENOMIC DNA]</scope>
    <source>
        <strain evidence="1 2">X5P3</strain>
    </source>
</reference>
<name>A0A7W8EBL4_9BACT</name>
<comment type="caution">
    <text evidence="1">The sequence shown here is derived from an EMBL/GenBank/DDBJ whole genome shotgun (WGS) entry which is preliminary data.</text>
</comment>
<gene>
    <name evidence="1" type="ORF">HDF15_003015</name>
</gene>
<sequence length="217" mass="24214">MIEATELPSAEQQVLAELGTRIKIFRFNPKPSGQSFYRTTLTGKWAFHISFIKHKGDFDLTADVAVRIDKIEDLVNEYDAKRTSAEKRKSMTLGGELGNLSVGRPLRWSVASVSDIPTICDQVLEAFGKIGLPFLESCSEVAGAYRILRSSDPKELHLAPFPGPRYMRALAAAYLLESDVKERTLLANEYEKNLLENDDLYLDDFRALSLALPAVTS</sequence>
<evidence type="ECO:0000313" key="1">
    <source>
        <dbReference type="EMBL" id="MBB5064655.1"/>
    </source>
</evidence>
<accession>A0A7W8EBL4</accession>
<dbReference type="Proteomes" id="UP000584867">
    <property type="component" value="Unassembled WGS sequence"/>
</dbReference>
<proteinExistence type="predicted"/>
<organism evidence="1 2">
    <name type="scientific">Granulicella mallensis</name>
    <dbReference type="NCBI Taxonomy" id="940614"/>
    <lineage>
        <taxon>Bacteria</taxon>
        <taxon>Pseudomonadati</taxon>
        <taxon>Acidobacteriota</taxon>
        <taxon>Terriglobia</taxon>
        <taxon>Terriglobales</taxon>
        <taxon>Acidobacteriaceae</taxon>
        <taxon>Granulicella</taxon>
    </lineage>
</organism>
<evidence type="ECO:0000313" key="2">
    <source>
        <dbReference type="Proteomes" id="UP000584867"/>
    </source>
</evidence>
<dbReference type="AlphaFoldDB" id="A0A7W8EBL4"/>
<dbReference type="RefSeq" id="WP_184256727.1">
    <property type="nucleotide sequence ID" value="NZ_JACHIO010000012.1"/>
</dbReference>
<dbReference type="EMBL" id="JACHIO010000012">
    <property type="protein sequence ID" value="MBB5064655.1"/>
    <property type="molecule type" value="Genomic_DNA"/>
</dbReference>
<protein>
    <submittedName>
        <fullName evidence="1">Uncharacterized protein</fullName>
    </submittedName>
</protein>